<evidence type="ECO:0000313" key="1">
    <source>
        <dbReference type="EMBL" id="TLP67013.1"/>
    </source>
</evidence>
<keyword evidence="2" id="KW-1185">Reference proteome</keyword>
<comment type="caution">
    <text evidence="1">The sequence shown here is derived from an EMBL/GenBank/DDBJ whole genome shotgun (WGS) entry which is preliminary data.</text>
</comment>
<evidence type="ECO:0000313" key="2">
    <source>
        <dbReference type="Proteomes" id="UP000305041"/>
    </source>
</evidence>
<gene>
    <name evidence="1" type="ORF">FEE96_06585</name>
</gene>
<proteinExistence type="predicted"/>
<name>A0ABY2UXI9_9RHOB</name>
<organism evidence="1 2">
    <name type="scientific">Parasedimentitalea maritima</name>
    <dbReference type="NCBI Taxonomy" id="2578117"/>
    <lineage>
        <taxon>Bacteria</taxon>
        <taxon>Pseudomonadati</taxon>
        <taxon>Pseudomonadota</taxon>
        <taxon>Alphaproteobacteria</taxon>
        <taxon>Rhodobacterales</taxon>
        <taxon>Paracoccaceae</taxon>
        <taxon>Parasedimentitalea</taxon>
    </lineage>
</organism>
<accession>A0ABY2UXI9</accession>
<sequence length="150" mass="16223">MEGTLDYGGSGNVRRFGVLVEATSKMTAVPCTKKYTPSDALTALESAVVDTAFLQIPALKNAENDTLKVSCRDYTVHGLYTYFRADFTDGYPEGFVLEPLDILIESDQIENGACAIAYYIGNCLLGLEMASHGGSFALPVSSFQLSSIWN</sequence>
<protein>
    <submittedName>
        <fullName evidence="1">Uncharacterized protein</fullName>
    </submittedName>
</protein>
<dbReference type="Proteomes" id="UP000305041">
    <property type="component" value="Unassembled WGS sequence"/>
</dbReference>
<dbReference type="EMBL" id="VAUA01000003">
    <property type="protein sequence ID" value="TLP67013.1"/>
    <property type="molecule type" value="Genomic_DNA"/>
</dbReference>
<reference evidence="1 2" key="1">
    <citation type="submission" date="2019-05" db="EMBL/GenBank/DDBJ databases">
        <title>Draft genome sequence of Pelagicola sp. DSW4-44.</title>
        <authorList>
            <person name="Oh J."/>
        </authorList>
    </citation>
    <scope>NUCLEOTIDE SEQUENCE [LARGE SCALE GENOMIC DNA]</scope>
    <source>
        <strain evidence="1 2">DSW4-44</strain>
    </source>
</reference>